<keyword evidence="2" id="KW-1185">Reference proteome</keyword>
<dbReference type="EMBL" id="RBZV01000002">
    <property type="protein sequence ID" value="RKP50502.1"/>
    <property type="molecule type" value="Genomic_DNA"/>
</dbReference>
<reference evidence="1 2" key="1">
    <citation type="submission" date="2018-10" db="EMBL/GenBank/DDBJ databases">
        <title>Paraburkholderia sp. 7MK8-2, isolated from soil.</title>
        <authorList>
            <person name="Gao Z.-H."/>
            <person name="Qiu L.-H."/>
        </authorList>
    </citation>
    <scope>NUCLEOTIDE SEQUENCE [LARGE SCALE GENOMIC DNA]</scope>
    <source>
        <strain evidence="1 2">7MK8-2</strain>
    </source>
</reference>
<dbReference type="RefSeq" id="WP_121276325.1">
    <property type="nucleotide sequence ID" value="NZ_RBZV01000002.1"/>
</dbReference>
<proteinExistence type="predicted"/>
<sequence>MYQYDDPTCVASMPMPAAAGTPGYFTNGNPGTGQAATILSADYMNMVMLELLNVVKTAGLSPSKNAYNQVITAIKLLMQQSVVNVGVDTGTTNAYVVAFSPALAAPVPWAPFWVEVANSNTGASTLNATGTAYPLVGSAHAPLQGGEMVAKGNALVYWNPTLNSGAGAYVLIECSGGASQLAAGSYGVTAAQFDNSTKLATTAFVTNALRNKNILINGGMDIAQRGSTYSLVSTAWGYGSVDRWAGYQQYSAQGILAQVPAVLPGFTYAAKLGRNSGATSTGFLGMLQALESSASIPVQGKTCTLSFWAKAGANYSGGASFNANVWSGQGTDQPSGACNTWTNGASAGQSSPQLSIGWQRFSLALPIPALTTQLAVIFEYTPAGTAGADDSVYITGVQLEVGPVATDFDRRATQQELALCQRFYETTYTNGATPGSTSSGMTNAVSITLPQLATTTSASTMGYGAATFTFKVNKRVVPTINIWCPDLPNTPNLTQSNTYRAPLAVADCSTSRVVISNGMAYATGALTATYQMYAHVTADCEL</sequence>
<evidence type="ECO:0000313" key="1">
    <source>
        <dbReference type="EMBL" id="RKP50502.1"/>
    </source>
</evidence>
<comment type="caution">
    <text evidence="1">The sequence shown here is derived from an EMBL/GenBank/DDBJ whole genome shotgun (WGS) entry which is preliminary data.</text>
</comment>
<organism evidence="1 2">
    <name type="scientific">Trinickia fusca</name>
    <dbReference type="NCBI Taxonomy" id="2419777"/>
    <lineage>
        <taxon>Bacteria</taxon>
        <taxon>Pseudomonadati</taxon>
        <taxon>Pseudomonadota</taxon>
        <taxon>Betaproteobacteria</taxon>
        <taxon>Burkholderiales</taxon>
        <taxon>Burkholderiaceae</taxon>
        <taxon>Trinickia</taxon>
    </lineage>
</organism>
<name>A0A494XL87_9BURK</name>
<protein>
    <submittedName>
        <fullName evidence="1">Uncharacterized protein</fullName>
    </submittedName>
</protein>
<dbReference type="OrthoDB" id="6481168at2"/>
<dbReference type="Proteomes" id="UP000280434">
    <property type="component" value="Unassembled WGS sequence"/>
</dbReference>
<evidence type="ECO:0000313" key="2">
    <source>
        <dbReference type="Proteomes" id="UP000280434"/>
    </source>
</evidence>
<dbReference type="Gene3D" id="2.60.120.260">
    <property type="entry name" value="Galactose-binding domain-like"/>
    <property type="match status" value="1"/>
</dbReference>
<gene>
    <name evidence="1" type="ORF">D7S89_05195</name>
</gene>
<dbReference type="AlphaFoldDB" id="A0A494XL87"/>
<accession>A0A494XL87</accession>